<dbReference type="GO" id="GO:0006355">
    <property type="term" value="P:regulation of DNA-templated transcription"/>
    <property type="evidence" value="ECO:0007669"/>
    <property type="project" value="UniProtKB-ARBA"/>
</dbReference>
<dbReference type="InterPro" id="IPR011991">
    <property type="entry name" value="ArsR-like_HTH"/>
</dbReference>
<keyword evidence="2" id="KW-0238">DNA-binding</keyword>
<sequence length="138" mass="15017">MGCPGGTAAPDGHYPVFSAADCPSRLLLDQIADKWSVLILAALCAEPLRFNVIKRRLDGITQKALTQSLRRLERNGIVARRVITASPIAVEYRITPLGHTLKQPFQALYGWTVDYLPEVERARAAFDSNSNTGAGNPG</sequence>
<keyword evidence="3" id="KW-0804">Transcription</keyword>
<evidence type="ECO:0000256" key="1">
    <source>
        <dbReference type="ARBA" id="ARBA00023015"/>
    </source>
</evidence>
<keyword evidence="1" id="KW-0805">Transcription regulation</keyword>
<dbReference type="InterPro" id="IPR036388">
    <property type="entry name" value="WH-like_DNA-bd_sf"/>
</dbReference>
<evidence type="ECO:0000256" key="3">
    <source>
        <dbReference type="ARBA" id="ARBA00023163"/>
    </source>
</evidence>
<dbReference type="Proteomes" id="UP000461443">
    <property type="component" value="Unassembled WGS sequence"/>
</dbReference>
<dbReference type="AlphaFoldDB" id="A0A845SG15"/>
<evidence type="ECO:0000313" key="6">
    <source>
        <dbReference type="Proteomes" id="UP000461443"/>
    </source>
</evidence>
<comment type="caution">
    <text evidence="5">The sequence shown here is derived from an EMBL/GenBank/DDBJ whole genome shotgun (WGS) entry which is preliminary data.</text>
</comment>
<dbReference type="PANTHER" id="PTHR33204">
    <property type="entry name" value="TRANSCRIPTIONAL REGULATOR, MARR FAMILY"/>
    <property type="match status" value="1"/>
</dbReference>
<keyword evidence="6" id="KW-1185">Reference proteome</keyword>
<reference evidence="5 6" key="1">
    <citation type="submission" date="2019-12" db="EMBL/GenBank/DDBJ databases">
        <authorList>
            <person name="Lee S.D."/>
        </authorList>
    </citation>
    <scope>NUCLEOTIDE SEQUENCE [LARGE SCALE GENOMIC DNA]</scope>
    <source>
        <strain evidence="5 6">SAP-6</strain>
    </source>
</reference>
<name>A0A845SG15_9GAMM</name>
<dbReference type="InterPro" id="IPR002577">
    <property type="entry name" value="HTH_HxlR"/>
</dbReference>
<evidence type="ECO:0000259" key="4">
    <source>
        <dbReference type="PROSITE" id="PS51118"/>
    </source>
</evidence>
<proteinExistence type="predicted"/>
<dbReference type="PROSITE" id="PS51118">
    <property type="entry name" value="HTH_HXLR"/>
    <property type="match status" value="1"/>
</dbReference>
<dbReference type="Pfam" id="PF01638">
    <property type="entry name" value="HxlR"/>
    <property type="match status" value="1"/>
</dbReference>
<dbReference type="RefSeq" id="WP_162366856.1">
    <property type="nucleotide sequence ID" value="NZ_WUBS01000010.1"/>
</dbReference>
<evidence type="ECO:0000313" key="5">
    <source>
        <dbReference type="EMBL" id="NDL64003.1"/>
    </source>
</evidence>
<gene>
    <name evidence="5" type="ORF">GRH90_14755</name>
</gene>
<dbReference type="EMBL" id="WUBS01000010">
    <property type="protein sequence ID" value="NDL64003.1"/>
    <property type="molecule type" value="Genomic_DNA"/>
</dbReference>
<dbReference type="Gene3D" id="1.10.10.10">
    <property type="entry name" value="Winged helix-like DNA-binding domain superfamily/Winged helix DNA-binding domain"/>
    <property type="match status" value="1"/>
</dbReference>
<dbReference type="SUPFAM" id="SSF46785">
    <property type="entry name" value="Winged helix' DNA-binding domain"/>
    <property type="match status" value="1"/>
</dbReference>
<accession>A0A845SG15</accession>
<dbReference type="PANTHER" id="PTHR33204:SF18">
    <property type="entry name" value="TRANSCRIPTIONAL REGULATORY PROTEIN"/>
    <property type="match status" value="1"/>
</dbReference>
<protein>
    <submittedName>
        <fullName evidence="5">Transcriptional regulator</fullName>
    </submittedName>
</protein>
<reference evidence="5 6" key="2">
    <citation type="submission" date="2020-02" db="EMBL/GenBank/DDBJ databases">
        <title>The new genus of Enterobacteriales.</title>
        <authorList>
            <person name="Kim I.S."/>
        </authorList>
    </citation>
    <scope>NUCLEOTIDE SEQUENCE [LARGE SCALE GENOMIC DNA]</scope>
    <source>
        <strain evidence="5 6">SAP-6</strain>
    </source>
</reference>
<feature type="domain" description="HTH hxlR-type" evidence="4">
    <location>
        <begin position="22"/>
        <end position="120"/>
    </location>
</feature>
<dbReference type="GO" id="GO:0003677">
    <property type="term" value="F:DNA binding"/>
    <property type="evidence" value="ECO:0007669"/>
    <property type="project" value="UniProtKB-KW"/>
</dbReference>
<dbReference type="CDD" id="cd00090">
    <property type="entry name" value="HTH_ARSR"/>
    <property type="match status" value="1"/>
</dbReference>
<evidence type="ECO:0000256" key="2">
    <source>
        <dbReference type="ARBA" id="ARBA00023125"/>
    </source>
</evidence>
<organism evidence="5 6">
    <name type="scientific">Acerihabitans arboris</name>
    <dbReference type="NCBI Taxonomy" id="2691583"/>
    <lineage>
        <taxon>Bacteria</taxon>
        <taxon>Pseudomonadati</taxon>
        <taxon>Pseudomonadota</taxon>
        <taxon>Gammaproteobacteria</taxon>
        <taxon>Enterobacterales</taxon>
        <taxon>Pectobacteriaceae</taxon>
        <taxon>Acerihabitans</taxon>
    </lineage>
</organism>
<dbReference type="InterPro" id="IPR036390">
    <property type="entry name" value="WH_DNA-bd_sf"/>
</dbReference>